<name>A0A4S8MDL0_DENBC</name>
<evidence type="ECO:0000313" key="1">
    <source>
        <dbReference type="EMBL" id="THV00114.1"/>
    </source>
</evidence>
<dbReference type="EMBL" id="ML179109">
    <property type="protein sequence ID" value="THV00114.1"/>
    <property type="molecule type" value="Genomic_DNA"/>
</dbReference>
<evidence type="ECO:0000313" key="2">
    <source>
        <dbReference type="Proteomes" id="UP000297245"/>
    </source>
</evidence>
<gene>
    <name evidence="1" type="ORF">K435DRAFT_794442</name>
</gene>
<sequence length="143" mass="15994">MIQSDRFIGGNYSLSSIGISKSVQFHTSSLPISSPPLASSSPFARYQTDMRGGYLKGSERKVNVRETIPSSALLQKLACALQVRDKSETFVMMSQEKTRIHREETHTVDLVIAYRGLLHKQVGELGPTRGKKEENRVNVCQRI</sequence>
<reference evidence="1 2" key="1">
    <citation type="journal article" date="2019" name="Nat. Ecol. Evol.">
        <title>Megaphylogeny resolves global patterns of mushroom evolution.</title>
        <authorList>
            <person name="Varga T."/>
            <person name="Krizsan K."/>
            <person name="Foldi C."/>
            <person name="Dima B."/>
            <person name="Sanchez-Garcia M."/>
            <person name="Sanchez-Ramirez S."/>
            <person name="Szollosi G.J."/>
            <person name="Szarkandi J.G."/>
            <person name="Papp V."/>
            <person name="Albert L."/>
            <person name="Andreopoulos W."/>
            <person name="Angelini C."/>
            <person name="Antonin V."/>
            <person name="Barry K.W."/>
            <person name="Bougher N.L."/>
            <person name="Buchanan P."/>
            <person name="Buyck B."/>
            <person name="Bense V."/>
            <person name="Catcheside P."/>
            <person name="Chovatia M."/>
            <person name="Cooper J."/>
            <person name="Damon W."/>
            <person name="Desjardin D."/>
            <person name="Finy P."/>
            <person name="Geml J."/>
            <person name="Haridas S."/>
            <person name="Hughes K."/>
            <person name="Justo A."/>
            <person name="Karasinski D."/>
            <person name="Kautmanova I."/>
            <person name="Kiss B."/>
            <person name="Kocsube S."/>
            <person name="Kotiranta H."/>
            <person name="LaButti K.M."/>
            <person name="Lechner B.E."/>
            <person name="Liimatainen K."/>
            <person name="Lipzen A."/>
            <person name="Lukacs Z."/>
            <person name="Mihaltcheva S."/>
            <person name="Morgado L.N."/>
            <person name="Niskanen T."/>
            <person name="Noordeloos M.E."/>
            <person name="Ohm R.A."/>
            <person name="Ortiz-Santana B."/>
            <person name="Ovrebo C."/>
            <person name="Racz N."/>
            <person name="Riley R."/>
            <person name="Savchenko A."/>
            <person name="Shiryaev A."/>
            <person name="Soop K."/>
            <person name="Spirin V."/>
            <person name="Szebenyi C."/>
            <person name="Tomsovsky M."/>
            <person name="Tulloss R.E."/>
            <person name="Uehling J."/>
            <person name="Grigoriev I.V."/>
            <person name="Vagvolgyi C."/>
            <person name="Papp T."/>
            <person name="Martin F.M."/>
            <person name="Miettinen O."/>
            <person name="Hibbett D.S."/>
            <person name="Nagy L.G."/>
        </authorList>
    </citation>
    <scope>NUCLEOTIDE SEQUENCE [LARGE SCALE GENOMIC DNA]</scope>
    <source>
        <strain evidence="1 2">CBS 962.96</strain>
    </source>
</reference>
<dbReference type="AlphaFoldDB" id="A0A4S8MDL0"/>
<protein>
    <submittedName>
        <fullName evidence="1">Uncharacterized protein</fullName>
    </submittedName>
</protein>
<dbReference type="Proteomes" id="UP000297245">
    <property type="component" value="Unassembled WGS sequence"/>
</dbReference>
<accession>A0A4S8MDL0</accession>
<keyword evidence="2" id="KW-1185">Reference proteome</keyword>
<organism evidence="1 2">
    <name type="scientific">Dendrothele bispora (strain CBS 962.96)</name>
    <dbReference type="NCBI Taxonomy" id="1314807"/>
    <lineage>
        <taxon>Eukaryota</taxon>
        <taxon>Fungi</taxon>
        <taxon>Dikarya</taxon>
        <taxon>Basidiomycota</taxon>
        <taxon>Agaricomycotina</taxon>
        <taxon>Agaricomycetes</taxon>
        <taxon>Agaricomycetidae</taxon>
        <taxon>Agaricales</taxon>
        <taxon>Agaricales incertae sedis</taxon>
        <taxon>Dendrothele</taxon>
    </lineage>
</organism>
<proteinExistence type="predicted"/>